<dbReference type="InterPro" id="IPR050553">
    <property type="entry name" value="Thioredoxin_ResA/DsbE_sf"/>
</dbReference>
<reference evidence="9" key="1">
    <citation type="journal article" date="2019" name="Int. J. Syst. Evol. Microbiol.">
        <title>The Global Catalogue of Microorganisms (GCM) 10K type strain sequencing project: providing services to taxonomists for standard genome sequencing and annotation.</title>
        <authorList>
            <consortium name="The Broad Institute Genomics Platform"/>
            <consortium name="The Broad Institute Genome Sequencing Center for Infectious Disease"/>
            <person name="Wu L."/>
            <person name="Ma J."/>
        </authorList>
    </citation>
    <scope>NUCLEOTIDE SEQUENCE [LARGE SCALE GENOMIC DNA]</scope>
    <source>
        <strain evidence="9">CECT 7649</strain>
    </source>
</reference>
<evidence type="ECO:0000256" key="5">
    <source>
        <dbReference type="ARBA" id="ARBA00023284"/>
    </source>
</evidence>
<evidence type="ECO:0000256" key="3">
    <source>
        <dbReference type="ARBA" id="ARBA00022968"/>
    </source>
</evidence>
<keyword evidence="6" id="KW-0732">Signal</keyword>
<dbReference type="InterPro" id="IPR036249">
    <property type="entry name" value="Thioredoxin-like_sf"/>
</dbReference>
<dbReference type="InterPro" id="IPR000866">
    <property type="entry name" value="AhpC/TSA"/>
</dbReference>
<keyword evidence="9" id="KW-1185">Reference proteome</keyword>
<keyword evidence="3" id="KW-0735">Signal-anchor</keyword>
<keyword evidence="4" id="KW-1015">Disulfide bond</keyword>
<dbReference type="RefSeq" id="WP_380829983.1">
    <property type="nucleotide sequence ID" value="NZ_JBHTCG010000024.1"/>
</dbReference>
<dbReference type="InterPro" id="IPR017937">
    <property type="entry name" value="Thioredoxin_CS"/>
</dbReference>
<protein>
    <submittedName>
        <fullName evidence="8">TlpA family protein disulfide reductase</fullName>
    </submittedName>
</protein>
<dbReference type="CDD" id="cd02966">
    <property type="entry name" value="TlpA_like_family"/>
    <property type="match status" value="1"/>
</dbReference>
<dbReference type="PROSITE" id="PS51352">
    <property type="entry name" value="THIOREDOXIN_2"/>
    <property type="match status" value="1"/>
</dbReference>
<comment type="caution">
    <text evidence="8">The sequence shown here is derived from an EMBL/GenBank/DDBJ whole genome shotgun (WGS) entry which is preliminary data.</text>
</comment>
<evidence type="ECO:0000256" key="2">
    <source>
        <dbReference type="ARBA" id="ARBA00022748"/>
    </source>
</evidence>
<dbReference type="PROSITE" id="PS00194">
    <property type="entry name" value="THIOREDOXIN_1"/>
    <property type="match status" value="1"/>
</dbReference>
<feature type="domain" description="Thioredoxin" evidence="7">
    <location>
        <begin position="51"/>
        <end position="198"/>
    </location>
</feature>
<dbReference type="SUPFAM" id="SSF52833">
    <property type="entry name" value="Thioredoxin-like"/>
    <property type="match status" value="1"/>
</dbReference>
<feature type="signal peptide" evidence="6">
    <location>
        <begin position="1"/>
        <end position="28"/>
    </location>
</feature>
<dbReference type="Proteomes" id="UP001596496">
    <property type="component" value="Unassembled WGS sequence"/>
</dbReference>
<evidence type="ECO:0000313" key="8">
    <source>
        <dbReference type="EMBL" id="MFC7386192.1"/>
    </source>
</evidence>
<accession>A0ABW2P9E8</accession>
<keyword evidence="3" id="KW-0812">Transmembrane</keyword>
<evidence type="ECO:0000259" key="7">
    <source>
        <dbReference type="PROSITE" id="PS51352"/>
    </source>
</evidence>
<keyword evidence="2" id="KW-0201">Cytochrome c-type biogenesis</keyword>
<evidence type="ECO:0000313" key="9">
    <source>
        <dbReference type="Proteomes" id="UP001596496"/>
    </source>
</evidence>
<name>A0ABW2P9E8_9ACTN</name>
<proteinExistence type="predicted"/>
<evidence type="ECO:0000256" key="6">
    <source>
        <dbReference type="SAM" id="SignalP"/>
    </source>
</evidence>
<feature type="chain" id="PRO_5045928941" evidence="6">
    <location>
        <begin position="29"/>
        <end position="200"/>
    </location>
</feature>
<dbReference type="Gene3D" id="3.40.30.10">
    <property type="entry name" value="Glutaredoxin"/>
    <property type="match status" value="1"/>
</dbReference>
<gene>
    <name evidence="8" type="ORF">ACFQSB_28560</name>
</gene>
<dbReference type="PROSITE" id="PS51257">
    <property type="entry name" value="PROKAR_LIPOPROTEIN"/>
    <property type="match status" value="1"/>
</dbReference>
<dbReference type="Pfam" id="PF00578">
    <property type="entry name" value="AhpC-TSA"/>
    <property type="match status" value="1"/>
</dbReference>
<evidence type="ECO:0000256" key="1">
    <source>
        <dbReference type="ARBA" id="ARBA00004196"/>
    </source>
</evidence>
<dbReference type="EMBL" id="JBHTCG010000024">
    <property type="protein sequence ID" value="MFC7386192.1"/>
    <property type="molecule type" value="Genomic_DNA"/>
</dbReference>
<organism evidence="8 9">
    <name type="scientific">Sphaerisporangium rhizosphaerae</name>
    <dbReference type="NCBI Taxonomy" id="2269375"/>
    <lineage>
        <taxon>Bacteria</taxon>
        <taxon>Bacillati</taxon>
        <taxon>Actinomycetota</taxon>
        <taxon>Actinomycetes</taxon>
        <taxon>Streptosporangiales</taxon>
        <taxon>Streptosporangiaceae</taxon>
        <taxon>Sphaerisporangium</taxon>
    </lineage>
</organism>
<dbReference type="PANTHER" id="PTHR42852">
    <property type="entry name" value="THIOL:DISULFIDE INTERCHANGE PROTEIN DSBE"/>
    <property type="match status" value="1"/>
</dbReference>
<comment type="subcellular location">
    <subcellularLocation>
        <location evidence="1">Cell envelope</location>
    </subcellularLocation>
</comment>
<sequence>MSTVSTRSSRSRAFVTALLVAAALAGCAGGQGSSSQPQSGDTRFVAGDGSMRVVPAAERQAAPAIEGQTLDGAATALADHKGKVVVLNFWASWCGPCRGEAPVLKDVAAKTKARGVQFLGVDSKDDKAQALAFQRTQQPGYPSLYDQPGKVALAFRGMVNPAAIPSTLVLDRQGRVAARALGEVHYSDLMNVVTKVSDEK</sequence>
<dbReference type="InterPro" id="IPR013766">
    <property type="entry name" value="Thioredoxin_domain"/>
</dbReference>
<keyword evidence="5" id="KW-0676">Redox-active center</keyword>
<evidence type="ECO:0000256" key="4">
    <source>
        <dbReference type="ARBA" id="ARBA00023157"/>
    </source>
</evidence>
<dbReference type="PANTHER" id="PTHR42852:SF6">
    <property type="entry name" value="THIOL:DISULFIDE INTERCHANGE PROTEIN DSBE"/>
    <property type="match status" value="1"/>
</dbReference>